<dbReference type="SUPFAM" id="SSF56112">
    <property type="entry name" value="Protein kinase-like (PK-like)"/>
    <property type="match status" value="1"/>
</dbReference>
<dbReference type="Gene3D" id="3.90.1200.10">
    <property type="match status" value="1"/>
</dbReference>
<keyword evidence="1" id="KW-0418">Kinase</keyword>
<accession>A0A2S5RDV2</accession>
<dbReference type="InterPro" id="IPR011009">
    <property type="entry name" value="Kinase-like_dom_sf"/>
</dbReference>
<dbReference type="EMBL" id="PHNE01000002">
    <property type="protein sequence ID" value="PPE05519.1"/>
    <property type="molecule type" value="Genomic_DNA"/>
</dbReference>
<name>A0A2S5RDV2_9MOLU</name>
<evidence type="ECO:0000313" key="1">
    <source>
        <dbReference type="EMBL" id="PPE05519.1"/>
    </source>
</evidence>
<dbReference type="STRING" id="1399797.GCA_000518285_00074"/>
<keyword evidence="2" id="KW-1185">Reference proteome</keyword>
<proteinExistence type="predicted"/>
<evidence type="ECO:0000313" key="2">
    <source>
        <dbReference type="Proteomes" id="UP000237865"/>
    </source>
</evidence>
<dbReference type="Proteomes" id="UP000237865">
    <property type="component" value="Unassembled WGS sequence"/>
</dbReference>
<protein>
    <submittedName>
        <fullName evidence="1">Choline kinase</fullName>
    </submittedName>
</protein>
<comment type="caution">
    <text evidence="1">The sequence shown here is derived from an EMBL/GenBank/DDBJ whole genome shotgun (WGS) entry which is preliminary data.</text>
</comment>
<keyword evidence="1" id="KW-0808">Transferase</keyword>
<dbReference type="GO" id="GO:0016301">
    <property type="term" value="F:kinase activity"/>
    <property type="evidence" value="ECO:0007669"/>
    <property type="project" value="UniProtKB-KW"/>
</dbReference>
<gene>
    <name evidence="1" type="ORF">ELUCI_v1c06120</name>
</gene>
<dbReference type="RefSeq" id="WP_028126324.1">
    <property type="nucleotide sequence ID" value="NZ_PHNE01000002.1"/>
</dbReference>
<sequence length="257" mass="30856">MKKIKLEGLTNETFVIKNKVVKKSSAPIDYFLDRQNENNFYQQSQNLSFILTPTKIVKKKNRWVSKMHYYPNTKTLSIKRINSEKMKTIISLIEELHLQKYDLKVFNPQTFLKLFTSKVGVIEQLKPWTKKINLIIKNYYAMSTPVVSHNDLIPENFLIKDGNIFLIDFEYVSLNHYLFDYASFINDSLTGTKRQEFVELLNLTHQELVKLKQLMQYQDYLWAHWAKYMYHETKQKIYWKLMKNKIEQLISALFWSE</sequence>
<dbReference type="AlphaFoldDB" id="A0A2S5RDV2"/>
<dbReference type="Pfam" id="PF01633">
    <property type="entry name" value="Choline_kinase"/>
    <property type="match status" value="1"/>
</dbReference>
<organism evidence="1 2">
    <name type="scientific">Williamsoniiplasma lucivorax</name>
    <dbReference type="NCBI Taxonomy" id="209274"/>
    <lineage>
        <taxon>Bacteria</taxon>
        <taxon>Bacillati</taxon>
        <taxon>Mycoplasmatota</taxon>
        <taxon>Mollicutes</taxon>
        <taxon>Entomoplasmatales</taxon>
        <taxon>Williamsoniiplasma</taxon>
    </lineage>
</organism>
<reference evidence="1 2" key="1">
    <citation type="submission" date="2017-11" db="EMBL/GenBank/DDBJ databases">
        <title>Genome sequence of Entomoplasma lucivorax PIPN-2 (ATCC 49196).</title>
        <authorList>
            <person name="Lo W.-S."/>
            <person name="Gasparich G.E."/>
            <person name="Kuo C.-H."/>
        </authorList>
    </citation>
    <scope>NUCLEOTIDE SEQUENCE [LARGE SCALE GENOMIC DNA]</scope>
    <source>
        <strain evidence="1 2">PIPN-2</strain>
    </source>
</reference>